<accession>A0ABV5FZJ4</accession>
<keyword evidence="3" id="KW-1185">Reference proteome</keyword>
<gene>
    <name evidence="2" type="ORF">ACFFX0_13140</name>
</gene>
<feature type="compositionally biased region" description="Basic and acidic residues" evidence="1">
    <location>
        <begin position="93"/>
        <end position="104"/>
    </location>
</feature>
<feature type="region of interest" description="Disordered" evidence="1">
    <location>
        <begin position="77"/>
        <end position="104"/>
    </location>
</feature>
<comment type="caution">
    <text evidence="2">The sequence shown here is derived from an EMBL/GenBank/DDBJ whole genome shotgun (WGS) entry which is preliminary data.</text>
</comment>
<feature type="compositionally biased region" description="Basic and acidic residues" evidence="1">
    <location>
        <begin position="12"/>
        <end position="24"/>
    </location>
</feature>
<proteinExistence type="predicted"/>
<evidence type="ECO:0000313" key="3">
    <source>
        <dbReference type="Proteomes" id="UP001589575"/>
    </source>
</evidence>
<sequence length="104" mass="11364">MDPHPGRRRRGDHGPRADRTDCRARGHGLLHRRLGGGRRGVHRHRRADPGLRRGGALNLTEVTGVQAGRTGVHVAPGVLPGWPQAATHQQPEGAHRERDPATTR</sequence>
<name>A0ABV5FZJ4_9MICC</name>
<dbReference type="EMBL" id="JBHMFI010000001">
    <property type="protein sequence ID" value="MFB9072098.1"/>
    <property type="molecule type" value="Genomic_DNA"/>
</dbReference>
<protein>
    <submittedName>
        <fullName evidence="2">Uncharacterized protein</fullName>
    </submittedName>
</protein>
<feature type="compositionally biased region" description="Basic residues" evidence="1">
    <location>
        <begin position="1"/>
        <end position="11"/>
    </location>
</feature>
<organism evidence="2 3">
    <name type="scientific">Citricoccus parietis</name>
    <dbReference type="NCBI Taxonomy" id="592307"/>
    <lineage>
        <taxon>Bacteria</taxon>
        <taxon>Bacillati</taxon>
        <taxon>Actinomycetota</taxon>
        <taxon>Actinomycetes</taxon>
        <taxon>Micrococcales</taxon>
        <taxon>Micrococcaceae</taxon>
        <taxon>Citricoccus</taxon>
    </lineage>
</organism>
<reference evidence="2 3" key="1">
    <citation type="submission" date="2024-09" db="EMBL/GenBank/DDBJ databases">
        <authorList>
            <person name="Sun Q."/>
            <person name="Mori K."/>
        </authorList>
    </citation>
    <scope>NUCLEOTIDE SEQUENCE [LARGE SCALE GENOMIC DNA]</scope>
    <source>
        <strain evidence="2 3">CCM 7609</strain>
    </source>
</reference>
<feature type="compositionally biased region" description="Basic residues" evidence="1">
    <location>
        <begin position="25"/>
        <end position="46"/>
    </location>
</feature>
<evidence type="ECO:0000256" key="1">
    <source>
        <dbReference type="SAM" id="MobiDB-lite"/>
    </source>
</evidence>
<dbReference type="Proteomes" id="UP001589575">
    <property type="component" value="Unassembled WGS sequence"/>
</dbReference>
<evidence type="ECO:0000313" key="2">
    <source>
        <dbReference type="EMBL" id="MFB9072098.1"/>
    </source>
</evidence>
<feature type="region of interest" description="Disordered" evidence="1">
    <location>
        <begin position="1"/>
        <end position="54"/>
    </location>
</feature>